<protein>
    <submittedName>
        <fullName evidence="2">Uncharacterized protein</fullName>
    </submittedName>
</protein>
<comment type="caution">
    <text evidence="2">The sequence shown here is derived from an EMBL/GenBank/DDBJ whole genome shotgun (WGS) entry which is preliminary data.</text>
</comment>
<dbReference type="Proteomes" id="UP001642406">
    <property type="component" value="Unassembled WGS sequence"/>
</dbReference>
<feature type="region of interest" description="Disordered" evidence="1">
    <location>
        <begin position="78"/>
        <end position="117"/>
    </location>
</feature>
<feature type="compositionally biased region" description="Low complexity" evidence="1">
    <location>
        <begin position="35"/>
        <end position="45"/>
    </location>
</feature>
<feature type="compositionally biased region" description="Polar residues" evidence="1">
    <location>
        <begin position="17"/>
        <end position="32"/>
    </location>
</feature>
<feature type="compositionally biased region" description="Low complexity" evidence="1">
    <location>
        <begin position="243"/>
        <end position="270"/>
    </location>
</feature>
<feature type="region of interest" description="Disordered" evidence="1">
    <location>
        <begin position="215"/>
        <end position="294"/>
    </location>
</feature>
<feature type="compositionally biased region" description="Gly residues" evidence="1">
    <location>
        <begin position="158"/>
        <end position="173"/>
    </location>
</feature>
<name>A0ABP0BY53_9PEZI</name>
<evidence type="ECO:0000313" key="2">
    <source>
        <dbReference type="EMBL" id="CAK7224677.1"/>
    </source>
</evidence>
<feature type="region of interest" description="Disordered" evidence="1">
    <location>
        <begin position="310"/>
        <end position="372"/>
    </location>
</feature>
<dbReference type="EMBL" id="CAWUHC010000050">
    <property type="protein sequence ID" value="CAK7224677.1"/>
    <property type="molecule type" value="Genomic_DNA"/>
</dbReference>
<sequence length="388" mass="41222">MFEPHMSARQRPVDPSQMYNHSRTRTTSSNVFPNAAQQHHQQQYQQHHHQQYAQSPMQLGQQPMTHAQRSASVNTFSTVSSGGMVPPAAYRTSPTADVRRSTSSRSGGASNTHQSSYVALLRRQKATVWSERAQFEDPRIAAQQKAARMRANREIHGASGGSGSYGSGAGGRTSTGLSSAGGKMSAKIRHNKTSTLLGADSNYVGIGGVPLRLSATEVEPEDSDEDDYGGGISNMRPNHRRTGSSGRSSTASGRRGPPYRTSTGALVTSGSGSGSLQGGARRYSPNDTPERLDSLVDDGAAAGTRASIVRDDAASGKARSTASGSSAERADNVPDLSGSSRMPANSTANATITRERSLRNPEDLRRRGSVDERTMTMSAGRLFIANPD</sequence>
<evidence type="ECO:0000313" key="3">
    <source>
        <dbReference type="Proteomes" id="UP001642406"/>
    </source>
</evidence>
<proteinExistence type="predicted"/>
<feature type="compositionally biased region" description="Basic and acidic residues" evidence="1">
    <location>
        <begin position="353"/>
        <end position="372"/>
    </location>
</feature>
<feature type="compositionally biased region" description="Polar residues" evidence="1">
    <location>
        <begin position="337"/>
        <end position="352"/>
    </location>
</feature>
<feature type="compositionally biased region" description="Acidic residues" evidence="1">
    <location>
        <begin position="218"/>
        <end position="228"/>
    </location>
</feature>
<feature type="region of interest" description="Disordered" evidence="1">
    <location>
        <begin position="156"/>
        <end position="186"/>
    </location>
</feature>
<gene>
    <name evidence="2" type="ORF">SBRCBS47491_005631</name>
</gene>
<feature type="compositionally biased region" description="Polar residues" evidence="1">
    <location>
        <begin position="107"/>
        <end position="117"/>
    </location>
</feature>
<accession>A0ABP0BY53</accession>
<feature type="region of interest" description="Disordered" evidence="1">
    <location>
        <begin position="1"/>
        <end position="54"/>
    </location>
</feature>
<keyword evidence="3" id="KW-1185">Reference proteome</keyword>
<reference evidence="2 3" key="1">
    <citation type="submission" date="2024-01" db="EMBL/GenBank/DDBJ databases">
        <authorList>
            <person name="Allen C."/>
            <person name="Tagirdzhanova G."/>
        </authorList>
    </citation>
    <scope>NUCLEOTIDE SEQUENCE [LARGE SCALE GENOMIC DNA]</scope>
</reference>
<evidence type="ECO:0000256" key="1">
    <source>
        <dbReference type="SAM" id="MobiDB-lite"/>
    </source>
</evidence>
<organism evidence="2 3">
    <name type="scientific">Sporothrix bragantina</name>
    <dbReference type="NCBI Taxonomy" id="671064"/>
    <lineage>
        <taxon>Eukaryota</taxon>
        <taxon>Fungi</taxon>
        <taxon>Dikarya</taxon>
        <taxon>Ascomycota</taxon>
        <taxon>Pezizomycotina</taxon>
        <taxon>Sordariomycetes</taxon>
        <taxon>Sordariomycetidae</taxon>
        <taxon>Ophiostomatales</taxon>
        <taxon>Ophiostomataceae</taxon>
        <taxon>Sporothrix</taxon>
    </lineage>
</organism>